<dbReference type="Gene3D" id="3.30.1330.40">
    <property type="entry name" value="RutC-like"/>
    <property type="match status" value="1"/>
</dbReference>
<protein>
    <submittedName>
        <fullName evidence="2">Enamine deaminase RidA (YjgF/YER057c/UK114 family)</fullName>
    </submittedName>
</protein>
<dbReference type="EMBL" id="SJOI01000001">
    <property type="protein sequence ID" value="TCL05173.1"/>
    <property type="molecule type" value="Genomic_DNA"/>
</dbReference>
<dbReference type="AlphaFoldDB" id="A0A4R1NCR8"/>
<gene>
    <name evidence="2" type="ORF">EZJ58_3344</name>
</gene>
<dbReference type="InterPro" id="IPR006175">
    <property type="entry name" value="YjgF/YER057c/UK114"/>
</dbReference>
<dbReference type="RefSeq" id="WP_132923905.1">
    <property type="nucleotide sequence ID" value="NZ_SJOI01000001.1"/>
</dbReference>
<name>A0A4R1NCR8_9GAMM</name>
<evidence type="ECO:0000313" key="3">
    <source>
        <dbReference type="Proteomes" id="UP000294555"/>
    </source>
</evidence>
<evidence type="ECO:0000313" key="2">
    <source>
        <dbReference type="EMBL" id="TCL05173.1"/>
    </source>
</evidence>
<dbReference type="CDD" id="cd00448">
    <property type="entry name" value="YjgF_YER057c_UK114_family"/>
    <property type="match status" value="1"/>
</dbReference>
<dbReference type="PANTHER" id="PTHR11803">
    <property type="entry name" value="2-IMINOBUTANOATE/2-IMINOPROPANOATE DEAMINASE RIDA"/>
    <property type="match status" value="1"/>
</dbReference>
<organism evidence="2 3">
    <name type="scientific">Sodalis ligni</name>
    <dbReference type="NCBI Taxonomy" id="2697027"/>
    <lineage>
        <taxon>Bacteria</taxon>
        <taxon>Pseudomonadati</taxon>
        <taxon>Pseudomonadota</taxon>
        <taxon>Gammaproteobacteria</taxon>
        <taxon>Enterobacterales</taxon>
        <taxon>Bruguierivoracaceae</taxon>
        <taxon>Sodalis</taxon>
    </lineage>
</organism>
<dbReference type="OrthoDB" id="9809792at2"/>
<proteinExistence type="inferred from homology"/>
<comment type="caution">
    <text evidence="2">The sequence shown here is derived from an EMBL/GenBank/DDBJ whole genome shotgun (WGS) entry which is preliminary data.</text>
</comment>
<dbReference type="Pfam" id="PF01042">
    <property type="entry name" value="Ribonuc_L-PSP"/>
    <property type="match status" value="1"/>
</dbReference>
<sequence>MNTAPVYLNPEGACPAQGLYSHATRVSTGTMYYLAGQLSVAEDGGVAGKGDFAAQFIQVFANLEAVLKGLGLGWRDIVKFTTFMVHSQHIELFMRLRAEHFPRFFSGDLFPPNTLLVVNRLVKEDFLLEVEAIACKSAEDLR</sequence>
<dbReference type="Proteomes" id="UP000294555">
    <property type="component" value="Unassembled WGS sequence"/>
</dbReference>
<dbReference type="SUPFAM" id="SSF55298">
    <property type="entry name" value="YjgF-like"/>
    <property type="match status" value="1"/>
</dbReference>
<dbReference type="GO" id="GO:0019239">
    <property type="term" value="F:deaminase activity"/>
    <property type="evidence" value="ECO:0007669"/>
    <property type="project" value="TreeGrafter"/>
</dbReference>
<keyword evidence="3" id="KW-1185">Reference proteome</keyword>
<reference evidence="2 3" key="1">
    <citation type="submission" date="2019-02" db="EMBL/GenBank/DDBJ databases">
        <title>Investigation of anaerobic lignin degradation for improved lignocellulosic biofuels.</title>
        <authorList>
            <person name="Deangelis K."/>
        </authorList>
    </citation>
    <scope>NUCLEOTIDE SEQUENCE [LARGE SCALE GENOMIC DNA]</scope>
    <source>
        <strain evidence="2 3">159R</strain>
    </source>
</reference>
<comment type="similarity">
    <text evidence="1">Belongs to the RutC family.</text>
</comment>
<dbReference type="GO" id="GO:0005829">
    <property type="term" value="C:cytosol"/>
    <property type="evidence" value="ECO:0007669"/>
    <property type="project" value="TreeGrafter"/>
</dbReference>
<dbReference type="InterPro" id="IPR035959">
    <property type="entry name" value="RutC-like_sf"/>
</dbReference>
<evidence type="ECO:0000256" key="1">
    <source>
        <dbReference type="ARBA" id="ARBA00010552"/>
    </source>
</evidence>
<accession>A0A4R1NCR8</accession>
<dbReference type="PANTHER" id="PTHR11803:SF58">
    <property type="entry name" value="PROTEIN HMF1-RELATED"/>
    <property type="match status" value="1"/>
</dbReference>